<dbReference type="Proteomes" id="UP000190476">
    <property type="component" value="Chromosome I"/>
</dbReference>
<dbReference type="PANTHER" id="PTHR34309:SF1">
    <property type="entry name" value="PROTEIN GLCG"/>
    <property type="match status" value="1"/>
</dbReference>
<name>A0A1U6JCY3_9CLOT</name>
<dbReference type="InterPro" id="IPR052517">
    <property type="entry name" value="GlcG_carb_metab_protein"/>
</dbReference>
<dbReference type="InterPro" id="IPR038084">
    <property type="entry name" value="PduO/GlcC-like_sf"/>
</dbReference>
<evidence type="ECO:0008006" key="3">
    <source>
        <dbReference type="Google" id="ProtNLM"/>
    </source>
</evidence>
<accession>A0A1U6JCY3</accession>
<dbReference type="Pfam" id="PF03928">
    <property type="entry name" value="HbpS-like"/>
    <property type="match status" value="1"/>
</dbReference>
<proteinExistence type="predicted"/>
<dbReference type="AlphaFoldDB" id="A0A1U6JCY3"/>
<dbReference type="PANTHER" id="PTHR34309">
    <property type="entry name" value="SLR1406 PROTEIN"/>
    <property type="match status" value="1"/>
</dbReference>
<dbReference type="STRING" id="1351755.CCH01_13360"/>
<dbReference type="EMBL" id="LT799839">
    <property type="protein sequence ID" value="SLK17887.1"/>
    <property type="molecule type" value="Genomic_DNA"/>
</dbReference>
<gene>
    <name evidence="1" type="ORF">CCH01_13360</name>
</gene>
<dbReference type="InterPro" id="IPR005624">
    <property type="entry name" value="PduO/GlcC-like"/>
</dbReference>
<keyword evidence="2" id="KW-1185">Reference proteome</keyword>
<dbReference type="GeneID" id="66301669"/>
<evidence type="ECO:0000313" key="1">
    <source>
        <dbReference type="EMBL" id="SLK17887.1"/>
    </source>
</evidence>
<protein>
    <recommendedName>
        <fullName evidence="3">Heme-binding protein</fullName>
    </recommendedName>
</protein>
<reference evidence="2" key="1">
    <citation type="submission" date="2017-03" db="EMBL/GenBank/DDBJ databases">
        <authorList>
            <person name="Falquet L."/>
            <person name="Falquet L."/>
        </authorList>
    </citation>
    <scope>NUCLEOTIDE SEQUENCE [LARGE SCALE GENOMIC DNA]</scope>
</reference>
<organism evidence="1 2">
    <name type="scientific">Clostridium chauvoei JF4335</name>
    <dbReference type="NCBI Taxonomy" id="1351755"/>
    <lineage>
        <taxon>Bacteria</taxon>
        <taxon>Bacillati</taxon>
        <taxon>Bacillota</taxon>
        <taxon>Clostridia</taxon>
        <taxon>Eubacteriales</taxon>
        <taxon>Clostridiaceae</taxon>
        <taxon>Clostridium</taxon>
    </lineage>
</organism>
<dbReference type="RefSeq" id="WP_079481352.1">
    <property type="nucleotide sequence ID" value="NZ_CBML010000006.1"/>
</dbReference>
<dbReference type="Gene3D" id="3.30.450.150">
    <property type="entry name" value="Haem-degrading domain"/>
    <property type="match status" value="1"/>
</dbReference>
<evidence type="ECO:0000313" key="2">
    <source>
        <dbReference type="Proteomes" id="UP000190476"/>
    </source>
</evidence>
<dbReference type="OrthoDB" id="9778896at2"/>
<sequence>MSNCNYLNLKIVTTIIERIEIKAKELGTPVVITICNDWGYPIAVHVMDGALPASFDISVNKAFTSATTRLSTKELRNLSKDDGDLFGIINTNDNKIIAFPGGFPLIVNGKVIGAIGISGGTSDYDNKLAFLGKLICEEVIECLAMKSQ</sequence>
<dbReference type="SUPFAM" id="SSF143744">
    <property type="entry name" value="GlcG-like"/>
    <property type="match status" value="1"/>
</dbReference>